<dbReference type="SMART" id="SM00053">
    <property type="entry name" value="DYNc"/>
    <property type="match status" value="1"/>
</dbReference>
<keyword evidence="1" id="KW-0547">Nucleotide-binding</keyword>
<dbReference type="PROSITE" id="PS51388">
    <property type="entry name" value="GED"/>
    <property type="match status" value="1"/>
</dbReference>
<name>A0ABZ0NRW1_CERBT</name>
<gene>
    <name evidence="4" type="ORF">RHO25_006900</name>
</gene>
<evidence type="ECO:0000313" key="5">
    <source>
        <dbReference type="Proteomes" id="UP001302367"/>
    </source>
</evidence>
<evidence type="ECO:0000259" key="3">
    <source>
        <dbReference type="PROSITE" id="PS51388"/>
    </source>
</evidence>
<keyword evidence="5" id="KW-1185">Reference proteome</keyword>
<dbReference type="PANTHER" id="PTHR11566">
    <property type="entry name" value="DYNAMIN"/>
    <property type="match status" value="1"/>
</dbReference>
<dbReference type="InterPro" id="IPR020850">
    <property type="entry name" value="GED_dom"/>
</dbReference>
<dbReference type="RefSeq" id="XP_023451722.2">
    <property type="nucleotide sequence ID" value="XM_023597694.2"/>
</dbReference>
<accession>A0ABZ0NRW1</accession>
<dbReference type="PANTHER" id="PTHR11566:SF66">
    <property type="entry name" value="INTERFERON-INDUCED GTP-BINDING PROTEIN MX"/>
    <property type="match status" value="1"/>
</dbReference>
<dbReference type="CDD" id="cd08771">
    <property type="entry name" value="DLP_1"/>
    <property type="match status" value="1"/>
</dbReference>
<keyword evidence="2" id="KW-0342">GTP-binding</keyword>
<organism evidence="4 5">
    <name type="scientific">Cercospora beticola</name>
    <name type="common">Sugarbeet leaf spot fungus</name>
    <dbReference type="NCBI Taxonomy" id="122368"/>
    <lineage>
        <taxon>Eukaryota</taxon>
        <taxon>Fungi</taxon>
        <taxon>Dikarya</taxon>
        <taxon>Ascomycota</taxon>
        <taxon>Pezizomycotina</taxon>
        <taxon>Dothideomycetes</taxon>
        <taxon>Dothideomycetidae</taxon>
        <taxon>Mycosphaerellales</taxon>
        <taxon>Mycosphaerellaceae</taxon>
        <taxon>Cercospora</taxon>
    </lineage>
</organism>
<sequence length="670" mass="75376">MARGKTRGARKEEANNESAMVIDTAFLDGLQSEDVRKSLKVVNELQTCGLGDLLKLPEIVVYGDQSAGKIPFPQAEGVCTRFATQITLRNADFESVTVKIMPGPKSTPAERKKLVKFDKELTDFKDFQQLIDKATSWMGLKKLGDGHNAFSVHRLCVEITGPTRGHFSLLDLPGLIRTTTDVYTKDDLKFVRDLHAEVLANNRAIILAHDPTGARTLGIITKPDRLTSGSKQEQSYLDLFANKGILLQLGWYVVMNQPVASSKEDFELRCYQEQVFTSSGRWEGIPSNRKGIAALRNRVSRLRVEQHKRDLPELRDEITKLLRKTMDKLQELGGKLAGNFYNEFFYLNVASASEIEPRHLSDGVASGTDTLSKHDWSKADGIEKRKSDIDRKEAINWIAKLHKRTRGSELPGTPSVLLVWDAFHEQSKPWERLAEEHILRVEGACTILIKEVIYATAPPDLVKKILDFIDDDLEHRFRLAQKQLHALVDDKNTSNTMCDPSYLANVTKLANYKLDKELAATETSSYSDRNMHVAALSVRLGLNNNVRSTAENALDHLLALYESKRTAFIMNVTEQVINRHLIRNLAEDTFSPKAVDNLSDEQITAIAAEPISVTNRRNELERKKEILVNSRNIFQALLHPHKRPAEDLDAANAGGAKKRMARKTLLDISR</sequence>
<proteinExistence type="predicted"/>
<dbReference type="EMBL" id="CP134187">
    <property type="protein sequence ID" value="WPB02266.1"/>
    <property type="molecule type" value="Genomic_DNA"/>
</dbReference>
<dbReference type="InterPro" id="IPR000375">
    <property type="entry name" value="Dynamin_stalk"/>
</dbReference>
<dbReference type="Proteomes" id="UP001302367">
    <property type="component" value="Chromosome 4"/>
</dbReference>
<dbReference type="GeneID" id="35428786"/>
<dbReference type="InterPro" id="IPR001401">
    <property type="entry name" value="Dynamin_GTPase"/>
</dbReference>
<dbReference type="Gene3D" id="3.40.50.300">
    <property type="entry name" value="P-loop containing nucleotide triphosphate hydrolases"/>
    <property type="match status" value="1"/>
</dbReference>
<dbReference type="PRINTS" id="PR00195">
    <property type="entry name" value="DYNAMIN"/>
</dbReference>
<feature type="domain" description="GED" evidence="3">
    <location>
        <begin position="550"/>
        <end position="642"/>
    </location>
</feature>
<dbReference type="InterPro" id="IPR022812">
    <property type="entry name" value="Dynamin"/>
</dbReference>
<evidence type="ECO:0000256" key="1">
    <source>
        <dbReference type="ARBA" id="ARBA00022741"/>
    </source>
</evidence>
<dbReference type="Pfam" id="PF01031">
    <property type="entry name" value="Dynamin_M"/>
    <property type="match status" value="1"/>
</dbReference>
<evidence type="ECO:0000313" key="4">
    <source>
        <dbReference type="EMBL" id="WPB02266.1"/>
    </source>
</evidence>
<protein>
    <recommendedName>
        <fullName evidence="3">GED domain-containing protein</fullName>
    </recommendedName>
</protein>
<evidence type="ECO:0000256" key="2">
    <source>
        <dbReference type="ARBA" id="ARBA00023134"/>
    </source>
</evidence>
<dbReference type="InterPro" id="IPR027417">
    <property type="entry name" value="P-loop_NTPase"/>
</dbReference>
<dbReference type="SUPFAM" id="SSF52540">
    <property type="entry name" value="P-loop containing nucleoside triphosphate hydrolases"/>
    <property type="match status" value="1"/>
</dbReference>
<reference evidence="4 5" key="1">
    <citation type="submission" date="2023-09" db="EMBL/GenBank/DDBJ databases">
        <title>Complete-Gapless Cercospora beticola genome.</title>
        <authorList>
            <person name="Wyatt N.A."/>
            <person name="Spanner R.E."/>
            <person name="Bolton M.D."/>
        </authorList>
    </citation>
    <scope>NUCLEOTIDE SEQUENCE [LARGE SCALE GENOMIC DNA]</scope>
    <source>
        <strain evidence="4">Cb09-40</strain>
    </source>
</reference>